<accession>A0A0V8EN19</accession>
<comment type="caution">
    <text evidence="2">The sequence shown here is derived from an EMBL/GenBank/DDBJ whole genome shotgun (WGS) entry which is preliminary data.</text>
</comment>
<feature type="signal peptide" evidence="1">
    <location>
        <begin position="1"/>
        <end position="29"/>
    </location>
</feature>
<feature type="chain" id="PRO_5006891754" description="Secreted protein" evidence="1">
    <location>
        <begin position="30"/>
        <end position="96"/>
    </location>
</feature>
<dbReference type="PATRIC" id="fig|1360.116.peg.1504"/>
<keyword evidence="1" id="KW-0732">Signal</keyword>
<dbReference type="Proteomes" id="UP000052991">
    <property type="component" value="Unassembled WGS sequence"/>
</dbReference>
<sequence length="96" mass="10593">MKMNLKKQIFVLSTLLVTTGAIGVTSVSATQVAYVKTSSITCYVNNVSAGTTNYYDYVNVLHGGSYTTTTRIIYYTVVNPIGQIIPVKQVTTYYNY</sequence>
<dbReference type="AlphaFoldDB" id="A0A0V8EN19"/>
<name>A0A0V8EN19_LACLL</name>
<evidence type="ECO:0000256" key="1">
    <source>
        <dbReference type="SAM" id="SignalP"/>
    </source>
</evidence>
<dbReference type="EMBL" id="LKLW01000074">
    <property type="protein sequence ID" value="KSU27268.1"/>
    <property type="molecule type" value="Genomic_DNA"/>
</dbReference>
<evidence type="ECO:0000313" key="2">
    <source>
        <dbReference type="EMBL" id="KSU27268.1"/>
    </source>
</evidence>
<evidence type="ECO:0000313" key="3">
    <source>
        <dbReference type="Proteomes" id="UP000052991"/>
    </source>
</evidence>
<evidence type="ECO:0008006" key="4">
    <source>
        <dbReference type="Google" id="ProtNLM"/>
    </source>
</evidence>
<organism evidence="2 3">
    <name type="scientific">Lactococcus lactis subsp. lactis</name>
    <name type="common">Streptococcus lactis</name>
    <dbReference type="NCBI Taxonomy" id="1360"/>
    <lineage>
        <taxon>Bacteria</taxon>
        <taxon>Bacillati</taxon>
        <taxon>Bacillota</taxon>
        <taxon>Bacilli</taxon>
        <taxon>Lactobacillales</taxon>
        <taxon>Streptococcaceae</taxon>
        <taxon>Lactococcus</taxon>
    </lineage>
</organism>
<gene>
    <name evidence="2" type="ORF">N42_1236</name>
</gene>
<reference evidence="3" key="1">
    <citation type="submission" date="2015-10" db="EMBL/GenBank/DDBJ databases">
        <title>Draft Genome Sequences of 11 Lactococcus lactis subspecies cremoris strains.</title>
        <authorList>
            <person name="Wels M."/>
            <person name="Backus L."/>
            <person name="Boekhorst J."/>
            <person name="Dijkstra A."/>
            <person name="Beerthuizen M."/>
            <person name="Kelly W."/>
            <person name="Siezen R."/>
            <person name="Bachmann H."/>
            <person name="Van Hijum S."/>
        </authorList>
    </citation>
    <scope>NUCLEOTIDE SEQUENCE [LARGE SCALE GENOMIC DNA]</scope>
    <source>
        <strain evidence="3">N42</strain>
    </source>
</reference>
<protein>
    <recommendedName>
        <fullName evidence="4">Secreted protein</fullName>
    </recommendedName>
</protein>
<dbReference type="RefSeq" id="WP_058212826.1">
    <property type="nucleotide sequence ID" value="NZ_JABRBQ010000011.1"/>
</dbReference>
<proteinExistence type="predicted"/>